<gene>
    <name evidence="1" type="ORF">LSTR_LSTR015288</name>
</gene>
<organism evidence="1 2">
    <name type="scientific">Laodelphax striatellus</name>
    <name type="common">Small brown planthopper</name>
    <name type="synonym">Delphax striatella</name>
    <dbReference type="NCBI Taxonomy" id="195883"/>
    <lineage>
        <taxon>Eukaryota</taxon>
        <taxon>Metazoa</taxon>
        <taxon>Ecdysozoa</taxon>
        <taxon>Arthropoda</taxon>
        <taxon>Hexapoda</taxon>
        <taxon>Insecta</taxon>
        <taxon>Pterygota</taxon>
        <taxon>Neoptera</taxon>
        <taxon>Paraneoptera</taxon>
        <taxon>Hemiptera</taxon>
        <taxon>Auchenorrhyncha</taxon>
        <taxon>Fulgoroidea</taxon>
        <taxon>Delphacidae</taxon>
        <taxon>Criomorphinae</taxon>
        <taxon>Laodelphax</taxon>
    </lineage>
</organism>
<evidence type="ECO:0000313" key="2">
    <source>
        <dbReference type="Proteomes" id="UP000291343"/>
    </source>
</evidence>
<dbReference type="EMBL" id="QKKF02026378">
    <property type="protein sequence ID" value="RZF36486.1"/>
    <property type="molecule type" value="Genomic_DNA"/>
</dbReference>
<dbReference type="Proteomes" id="UP000291343">
    <property type="component" value="Unassembled WGS sequence"/>
</dbReference>
<evidence type="ECO:0000313" key="1">
    <source>
        <dbReference type="EMBL" id="RZF36486.1"/>
    </source>
</evidence>
<dbReference type="AlphaFoldDB" id="A0A482WT73"/>
<proteinExistence type="predicted"/>
<dbReference type="OrthoDB" id="3231855at2759"/>
<reference evidence="1 2" key="1">
    <citation type="journal article" date="2017" name="Gigascience">
        <title>Genome sequence of the small brown planthopper, Laodelphax striatellus.</title>
        <authorList>
            <person name="Zhu J."/>
            <person name="Jiang F."/>
            <person name="Wang X."/>
            <person name="Yang P."/>
            <person name="Bao Y."/>
            <person name="Zhao W."/>
            <person name="Wang W."/>
            <person name="Lu H."/>
            <person name="Wang Q."/>
            <person name="Cui N."/>
            <person name="Li J."/>
            <person name="Chen X."/>
            <person name="Luo L."/>
            <person name="Yu J."/>
            <person name="Kang L."/>
            <person name="Cui F."/>
        </authorList>
    </citation>
    <scope>NUCLEOTIDE SEQUENCE [LARGE SCALE GENOMIC DNA]</scope>
    <source>
        <strain evidence="1">Lst14</strain>
    </source>
</reference>
<sequence>MVLVPLLFGFGVDNYAEGGEHFEETEFLNQEPLTAEANLEDEEMLEFVFNKDVITTLSYNFGSSGFPLDMADVCCPVKLPMRLVRELHSYWMDSVEEYLSQEKLLQIQILVNLQ</sequence>
<keyword evidence="2" id="KW-1185">Reference proteome</keyword>
<protein>
    <submittedName>
        <fullName evidence="1">Uncharacterized protein</fullName>
    </submittedName>
</protein>
<dbReference type="InParanoid" id="A0A482WT73"/>
<accession>A0A482WT73</accession>
<comment type="caution">
    <text evidence="1">The sequence shown here is derived from an EMBL/GenBank/DDBJ whole genome shotgun (WGS) entry which is preliminary data.</text>
</comment>
<name>A0A482WT73_LAOST</name>